<dbReference type="PANTHER" id="PTHR11360">
    <property type="entry name" value="MONOCARBOXYLATE TRANSPORTER"/>
    <property type="match status" value="1"/>
</dbReference>
<feature type="transmembrane region" description="Helical" evidence="4">
    <location>
        <begin position="467"/>
        <end position="484"/>
    </location>
</feature>
<feature type="transmembrane region" description="Helical" evidence="4">
    <location>
        <begin position="522"/>
        <end position="542"/>
    </location>
</feature>
<feature type="transmembrane region" description="Helical" evidence="4">
    <location>
        <begin position="182"/>
        <end position="202"/>
    </location>
</feature>
<dbReference type="KEGG" id="xbc:ELE36_09605"/>
<dbReference type="Pfam" id="PF07690">
    <property type="entry name" value="MFS_1"/>
    <property type="match status" value="1"/>
</dbReference>
<feature type="transmembrane region" description="Helical" evidence="4">
    <location>
        <begin position="280"/>
        <end position="305"/>
    </location>
</feature>
<dbReference type="SUPFAM" id="SSF103473">
    <property type="entry name" value="MFS general substrate transporter"/>
    <property type="match status" value="1"/>
</dbReference>
<dbReference type="OrthoDB" id="9793415at2"/>
<feature type="transmembrane region" description="Helical" evidence="4">
    <location>
        <begin position="389"/>
        <end position="414"/>
    </location>
</feature>
<dbReference type="GO" id="GO:0022857">
    <property type="term" value="F:transmembrane transporter activity"/>
    <property type="evidence" value="ECO:0007669"/>
    <property type="project" value="InterPro"/>
</dbReference>
<gene>
    <name evidence="6" type="ORF">ELE36_09605</name>
</gene>
<dbReference type="CDD" id="cd17353">
    <property type="entry name" value="MFS_OFA_like"/>
    <property type="match status" value="1"/>
</dbReference>
<feature type="transmembrane region" description="Helical" evidence="4">
    <location>
        <begin position="333"/>
        <end position="352"/>
    </location>
</feature>
<reference evidence="6 7" key="1">
    <citation type="submission" date="2019-01" db="EMBL/GenBank/DDBJ databases">
        <title>Pseudolysobacter antarctica gen. nov., sp. nov., isolated from Fildes Peninsula, Antarctica.</title>
        <authorList>
            <person name="Wei Z."/>
            <person name="Peng F."/>
        </authorList>
    </citation>
    <scope>NUCLEOTIDE SEQUENCE [LARGE SCALE GENOMIC DNA]</scope>
    <source>
        <strain evidence="6 7">AQ6-296</strain>
    </source>
</reference>
<dbReference type="AlphaFoldDB" id="A0A411HJA0"/>
<keyword evidence="7" id="KW-1185">Reference proteome</keyword>
<feature type="transmembrane region" description="Helical" evidence="4">
    <location>
        <begin position="222"/>
        <end position="240"/>
    </location>
</feature>
<dbReference type="PROSITE" id="PS50850">
    <property type="entry name" value="MFS"/>
    <property type="match status" value="1"/>
</dbReference>
<feature type="transmembrane region" description="Helical" evidence="4">
    <location>
        <begin position="426"/>
        <end position="447"/>
    </location>
</feature>
<dbReference type="InterPro" id="IPR036259">
    <property type="entry name" value="MFS_trans_sf"/>
</dbReference>
<dbReference type="InterPro" id="IPR050327">
    <property type="entry name" value="Proton-linked_MCT"/>
</dbReference>
<feature type="transmembrane region" description="Helical" evidence="4">
    <location>
        <begin position="88"/>
        <end position="111"/>
    </location>
</feature>
<keyword evidence="3 4" id="KW-0472">Membrane</keyword>
<evidence type="ECO:0000256" key="2">
    <source>
        <dbReference type="ARBA" id="ARBA00022989"/>
    </source>
</evidence>
<feature type="transmembrane region" description="Helical" evidence="4">
    <location>
        <begin position="123"/>
        <end position="143"/>
    </location>
</feature>
<sequence>MANVYGTNNSASPVAAAGFLDKESTIAGPGFNRWLVPPAALCIHLSIGMAYGFSVFWTPLTKALGITKSQSCPDAGIFDLLTSTSCDWTQTALTITFSLFIVALGLAAALWGGWLERVGPRKAGLVAALCWSGGLAFGALGIWLHQLWILWLGTGVLGGIGLGIGYISPVSTLIKWFPDRRGMATGMAIMGFGGGAMIGTPLADRMIKYFATADSVGVWQTFLVLAVIYLVFMTAGALGYRVPPTGWKPAGWVPPAKLANDAMITRGQVHLNTAWKTPQFWLIWMVLCMNVTAGIAVLAVAVPMLQEVFGGRLLGLDIGVAQLSADQLKQMSAIAAGFAGLLSLFNIGGRFFWASLSDRLGRKVTYAIFFLLGIALYAAAPSMGHSGQVGLFVAIFCVILSMYGGGFATVPAYLSDMFGTQFVGAIHGRLLTAWSTAGVIGPVLINYIRDAQIAAGVPKAQVYDRTMYILVALLLIGLICNLLVKPVASKYFMTDAQIAEARLKAHETAAPTTSSSSAPSGFSFAVLLAWLVVGIPIAWGAWMTLQKAAVLF</sequence>
<dbReference type="RefSeq" id="WP_129832859.1">
    <property type="nucleotide sequence ID" value="NZ_CP035704.1"/>
</dbReference>
<evidence type="ECO:0000256" key="3">
    <source>
        <dbReference type="ARBA" id="ARBA00023136"/>
    </source>
</evidence>
<feature type="transmembrane region" description="Helical" evidence="4">
    <location>
        <begin position="149"/>
        <end position="170"/>
    </location>
</feature>
<organism evidence="6 7">
    <name type="scientific">Pseudolysobacter antarcticus</name>
    <dbReference type="NCBI Taxonomy" id="2511995"/>
    <lineage>
        <taxon>Bacteria</taxon>
        <taxon>Pseudomonadati</taxon>
        <taxon>Pseudomonadota</taxon>
        <taxon>Gammaproteobacteria</taxon>
        <taxon>Lysobacterales</taxon>
        <taxon>Rhodanobacteraceae</taxon>
        <taxon>Pseudolysobacter</taxon>
    </lineage>
</organism>
<dbReference type="EMBL" id="CP035704">
    <property type="protein sequence ID" value="QBB70602.1"/>
    <property type="molecule type" value="Genomic_DNA"/>
</dbReference>
<evidence type="ECO:0000259" key="5">
    <source>
        <dbReference type="PROSITE" id="PS50850"/>
    </source>
</evidence>
<name>A0A411HJA0_9GAMM</name>
<feature type="transmembrane region" description="Helical" evidence="4">
    <location>
        <begin position="364"/>
        <end position="383"/>
    </location>
</feature>
<accession>A0A411HJA0</accession>
<evidence type="ECO:0000313" key="7">
    <source>
        <dbReference type="Proteomes" id="UP000291562"/>
    </source>
</evidence>
<evidence type="ECO:0000256" key="4">
    <source>
        <dbReference type="SAM" id="Phobius"/>
    </source>
</evidence>
<proteinExistence type="predicted"/>
<keyword evidence="1 4" id="KW-0812">Transmembrane</keyword>
<feature type="domain" description="Major facilitator superfamily (MFS) profile" evidence="5">
    <location>
        <begin position="32"/>
        <end position="489"/>
    </location>
</feature>
<evidence type="ECO:0000313" key="6">
    <source>
        <dbReference type="EMBL" id="QBB70602.1"/>
    </source>
</evidence>
<dbReference type="Proteomes" id="UP000291562">
    <property type="component" value="Chromosome"/>
</dbReference>
<dbReference type="InterPro" id="IPR020846">
    <property type="entry name" value="MFS_dom"/>
</dbReference>
<dbReference type="InterPro" id="IPR011701">
    <property type="entry name" value="MFS"/>
</dbReference>
<keyword evidence="2 4" id="KW-1133">Transmembrane helix</keyword>
<dbReference type="Gene3D" id="1.20.1250.20">
    <property type="entry name" value="MFS general substrate transporter like domains"/>
    <property type="match status" value="2"/>
</dbReference>
<feature type="transmembrane region" description="Helical" evidence="4">
    <location>
        <begin position="34"/>
        <end position="57"/>
    </location>
</feature>
<dbReference type="PANTHER" id="PTHR11360:SF317">
    <property type="entry name" value="MAJOR FACILITATOR SUPERFAMILY (MFS) PROFILE DOMAIN-CONTAINING PROTEIN-RELATED"/>
    <property type="match status" value="1"/>
</dbReference>
<evidence type="ECO:0000256" key="1">
    <source>
        <dbReference type="ARBA" id="ARBA00022692"/>
    </source>
</evidence>
<protein>
    <submittedName>
        <fullName evidence="6">MFS transporter</fullName>
    </submittedName>
</protein>